<reference evidence="1 2" key="1">
    <citation type="journal article" date="2013" name="PLoS Genet.">
        <title>Comparative genome structure, secondary metabolite, and effector coding capacity across Cochliobolus pathogens.</title>
        <authorList>
            <person name="Condon B.J."/>
            <person name="Leng Y."/>
            <person name="Wu D."/>
            <person name="Bushley K.E."/>
            <person name="Ohm R.A."/>
            <person name="Otillar R."/>
            <person name="Martin J."/>
            <person name="Schackwitz W."/>
            <person name="Grimwood J."/>
            <person name="MohdZainudin N."/>
            <person name="Xue C."/>
            <person name="Wang R."/>
            <person name="Manning V.A."/>
            <person name="Dhillon B."/>
            <person name="Tu Z.J."/>
            <person name="Steffenson B.J."/>
            <person name="Salamov A."/>
            <person name="Sun H."/>
            <person name="Lowry S."/>
            <person name="LaButti K."/>
            <person name="Han J."/>
            <person name="Copeland A."/>
            <person name="Lindquist E."/>
            <person name="Barry K."/>
            <person name="Schmutz J."/>
            <person name="Baker S.E."/>
            <person name="Ciuffetti L.M."/>
            <person name="Grigoriev I.V."/>
            <person name="Zhong S."/>
            <person name="Turgeon B.G."/>
        </authorList>
    </citation>
    <scope>NUCLEOTIDE SEQUENCE [LARGE SCALE GENOMIC DNA]</scope>
    <source>
        <strain evidence="1 2">26-R-13</strain>
    </source>
</reference>
<dbReference type="Proteomes" id="UP000053841">
    <property type="component" value="Unassembled WGS sequence"/>
</dbReference>
<evidence type="ECO:0000313" key="2">
    <source>
        <dbReference type="Proteomes" id="UP000053841"/>
    </source>
</evidence>
<gene>
    <name evidence="1" type="ORF">COCCADRAFT_113049</name>
</gene>
<dbReference type="EMBL" id="KI965065">
    <property type="protein sequence ID" value="EUC26914.1"/>
    <property type="molecule type" value="Genomic_DNA"/>
</dbReference>
<evidence type="ECO:0000313" key="1">
    <source>
        <dbReference type="EMBL" id="EUC26914.1"/>
    </source>
</evidence>
<name>W6XVW4_COCC2</name>
<keyword evidence="2" id="KW-1185">Reference proteome</keyword>
<dbReference type="eggNOG" id="ENOG502SYDN">
    <property type="taxonomic scope" value="Eukaryota"/>
</dbReference>
<dbReference type="AlphaFoldDB" id="W6XVW4"/>
<dbReference type="RefSeq" id="XP_007718784.1">
    <property type="nucleotide sequence ID" value="XM_007720594.1"/>
</dbReference>
<dbReference type="OrthoDB" id="4156902at2759"/>
<accession>W6XVW4</accession>
<dbReference type="GeneID" id="19144572"/>
<protein>
    <submittedName>
        <fullName evidence="1">Uncharacterized protein</fullName>
    </submittedName>
</protein>
<dbReference type="HOGENOM" id="CLU_033666_7_3_1"/>
<proteinExistence type="predicted"/>
<organism evidence="1 2">
    <name type="scientific">Cochliobolus carbonum (strain 26-R-13)</name>
    <name type="common">Maize leaf spot fungus</name>
    <name type="synonym">Bipolaris zeicola</name>
    <dbReference type="NCBI Taxonomy" id="930089"/>
    <lineage>
        <taxon>Eukaryota</taxon>
        <taxon>Fungi</taxon>
        <taxon>Dikarya</taxon>
        <taxon>Ascomycota</taxon>
        <taxon>Pezizomycotina</taxon>
        <taxon>Dothideomycetes</taxon>
        <taxon>Pleosporomycetidae</taxon>
        <taxon>Pleosporales</taxon>
        <taxon>Pleosporineae</taxon>
        <taxon>Pleosporaceae</taxon>
        <taxon>Bipolaris</taxon>
    </lineage>
</organism>
<sequence>MAPNTDSYIRALIVTLKSPSGGKNTAQISTITGISPRTIDAIYGRACQRSFEPNLPTIKLLLEHLEDASRTRLPRKQEAIHEAAIKKVRRD</sequence>
<dbReference type="KEGG" id="bze:COCCADRAFT_113049"/>